<keyword evidence="9" id="KW-1185">Reference proteome</keyword>
<accession>A0A2T4IE78</accession>
<dbReference type="CDD" id="cd08829">
    <property type="entry name" value="SPFH_paraslipin"/>
    <property type="match status" value="1"/>
</dbReference>
<protein>
    <recommendedName>
        <fullName evidence="3">Protein QmcA</fullName>
    </recommendedName>
</protein>
<keyword evidence="4" id="KW-0812">Transmembrane</keyword>
<dbReference type="InterPro" id="IPR001107">
    <property type="entry name" value="Band_7"/>
</dbReference>
<dbReference type="InterPro" id="IPR050710">
    <property type="entry name" value="Band7/mec-2_domain"/>
</dbReference>
<dbReference type="RefSeq" id="WP_107493733.1">
    <property type="nucleotide sequence ID" value="NZ_PZKC01000008.1"/>
</dbReference>
<name>A0A2T4IE78_9RHOO</name>
<dbReference type="Gene3D" id="3.30.479.30">
    <property type="entry name" value="Band 7 domain"/>
    <property type="match status" value="1"/>
</dbReference>
<dbReference type="OrthoDB" id="9809197at2"/>
<dbReference type="PANTHER" id="PTHR43327">
    <property type="entry name" value="STOMATIN-LIKE PROTEIN 2, MITOCHONDRIAL"/>
    <property type="match status" value="1"/>
</dbReference>
<dbReference type="GO" id="GO:0005886">
    <property type="term" value="C:plasma membrane"/>
    <property type="evidence" value="ECO:0007669"/>
    <property type="project" value="UniProtKB-ARBA"/>
</dbReference>
<dbReference type="InterPro" id="IPR036013">
    <property type="entry name" value="Band_7/SPFH_dom_sf"/>
</dbReference>
<dbReference type="SUPFAM" id="SSF117892">
    <property type="entry name" value="Band 7/SPFH domain"/>
    <property type="match status" value="1"/>
</dbReference>
<keyword evidence="6" id="KW-0472">Membrane</keyword>
<reference evidence="8 9" key="2">
    <citation type="submission" date="2018-04" db="EMBL/GenBank/DDBJ databases">
        <title>Thauera lacus sp. nov., isolated from an saline lake in Inner Mongolia, China.</title>
        <authorList>
            <person name="Liang Q.-Y."/>
        </authorList>
    </citation>
    <scope>NUCLEOTIDE SEQUENCE [LARGE SCALE GENOMIC DNA]</scope>
    <source>
        <strain evidence="8 9">D20</strain>
    </source>
</reference>
<dbReference type="Pfam" id="PF01145">
    <property type="entry name" value="Band_7"/>
    <property type="match status" value="1"/>
</dbReference>
<dbReference type="InterPro" id="IPR018080">
    <property type="entry name" value="Band_7/stomatin-like_CS"/>
</dbReference>
<sequence>MEGLMIFSAIVVVLAVALIAAGVKTVPQGERWTVERFGRYTHTLDSGLRLIVPFIDQIGRKLTVMEQVLDVPAQTVITKDNAAVVADGVVFFRIDDAARAAYQVRHLEEAIVNLTTTNLRSVIGSLDLDDTLSNRQKINEILLGVVDEATNPWGIKIVRIEIRDLKMSPELQEAMNLQMTAERRRRALVTEANGKREAEILAAEGEKQAAVLRAQGEREAAFLNAEAREREAQAEARATMMVSKAIAEGDIQAVQYFLGTRYVEALAEIGRAPSSKLVMVPLEAGGLTGAVAGVTELIRQTQGTKAQG</sequence>
<feature type="domain" description="Band 7" evidence="7">
    <location>
        <begin position="21"/>
        <end position="179"/>
    </location>
</feature>
<dbReference type="Proteomes" id="UP000241193">
    <property type="component" value="Unassembled WGS sequence"/>
</dbReference>
<comment type="similarity">
    <text evidence="2">Belongs to the band 7/mec-2 family.</text>
</comment>
<reference evidence="8 9" key="1">
    <citation type="submission" date="2018-03" db="EMBL/GenBank/DDBJ databases">
        <authorList>
            <person name="Keele B.F."/>
        </authorList>
    </citation>
    <scope>NUCLEOTIDE SEQUENCE [LARGE SCALE GENOMIC DNA]</scope>
    <source>
        <strain evidence="8 9">D20</strain>
    </source>
</reference>
<evidence type="ECO:0000256" key="4">
    <source>
        <dbReference type="ARBA" id="ARBA00022692"/>
    </source>
</evidence>
<evidence type="ECO:0000256" key="1">
    <source>
        <dbReference type="ARBA" id="ARBA00004167"/>
    </source>
</evidence>
<gene>
    <name evidence="8" type="ORF">C8261_10865</name>
</gene>
<dbReference type="PRINTS" id="PR00721">
    <property type="entry name" value="STOMATIN"/>
</dbReference>
<organism evidence="8 9">
    <name type="scientific">Pseudothauera lacus</name>
    <dbReference type="NCBI Taxonomy" id="2136175"/>
    <lineage>
        <taxon>Bacteria</taxon>
        <taxon>Pseudomonadati</taxon>
        <taxon>Pseudomonadota</taxon>
        <taxon>Betaproteobacteria</taxon>
        <taxon>Rhodocyclales</taxon>
        <taxon>Zoogloeaceae</taxon>
        <taxon>Pseudothauera</taxon>
    </lineage>
</organism>
<dbReference type="FunFam" id="3.30.479.30:FF:000004">
    <property type="entry name" value="Putative membrane protease family, stomatin"/>
    <property type="match status" value="1"/>
</dbReference>
<evidence type="ECO:0000259" key="7">
    <source>
        <dbReference type="SMART" id="SM00244"/>
    </source>
</evidence>
<evidence type="ECO:0000256" key="2">
    <source>
        <dbReference type="ARBA" id="ARBA00008164"/>
    </source>
</evidence>
<evidence type="ECO:0000256" key="5">
    <source>
        <dbReference type="ARBA" id="ARBA00022989"/>
    </source>
</evidence>
<evidence type="ECO:0000256" key="6">
    <source>
        <dbReference type="ARBA" id="ARBA00023136"/>
    </source>
</evidence>
<dbReference type="EMBL" id="PZKC01000008">
    <property type="protein sequence ID" value="PTD96073.1"/>
    <property type="molecule type" value="Genomic_DNA"/>
</dbReference>
<proteinExistence type="inferred from homology"/>
<dbReference type="PANTHER" id="PTHR43327:SF10">
    <property type="entry name" value="STOMATIN-LIKE PROTEIN 2, MITOCHONDRIAL"/>
    <property type="match status" value="1"/>
</dbReference>
<evidence type="ECO:0000313" key="8">
    <source>
        <dbReference type="EMBL" id="PTD96073.1"/>
    </source>
</evidence>
<dbReference type="AlphaFoldDB" id="A0A2T4IE78"/>
<dbReference type="InterPro" id="IPR001972">
    <property type="entry name" value="Stomatin_HflK_fam"/>
</dbReference>
<dbReference type="GO" id="GO:0098552">
    <property type="term" value="C:side of membrane"/>
    <property type="evidence" value="ECO:0007669"/>
    <property type="project" value="UniProtKB-ARBA"/>
</dbReference>
<dbReference type="SMART" id="SM00244">
    <property type="entry name" value="PHB"/>
    <property type="match status" value="1"/>
</dbReference>
<evidence type="ECO:0000313" key="9">
    <source>
        <dbReference type="Proteomes" id="UP000241193"/>
    </source>
</evidence>
<keyword evidence="5" id="KW-1133">Transmembrane helix</keyword>
<comment type="subcellular location">
    <subcellularLocation>
        <location evidence="1">Membrane</location>
        <topology evidence="1">Single-pass membrane protein</topology>
    </subcellularLocation>
</comment>
<comment type="caution">
    <text evidence="8">The sequence shown here is derived from an EMBL/GenBank/DDBJ whole genome shotgun (WGS) entry which is preliminary data.</text>
</comment>
<dbReference type="PROSITE" id="PS01270">
    <property type="entry name" value="BAND_7"/>
    <property type="match status" value="1"/>
</dbReference>
<evidence type="ECO:0000256" key="3">
    <source>
        <dbReference type="ARBA" id="ARBA00017055"/>
    </source>
</evidence>